<comment type="caution">
    <text evidence="1">The sequence shown here is derived from an EMBL/GenBank/DDBJ whole genome shotgun (WGS) entry which is preliminary data.</text>
</comment>
<accession>A0A2J1DU18</accession>
<protein>
    <submittedName>
        <fullName evidence="1">Uncharacterized protein</fullName>
    </submittedName>
</protein>
<proteinExistence type="predicted"/>
<sequence length="73" mass="8002">MAEKVKVTLELDICQQTELYLGLAARAEVLLTRASADTAGGAHVYYGLVRAIQDVMRQLSAQLETHDKEARNG</sequence>
<organism evidence="1 2">
    <name type="scientific">Dehalococcoides mccartyi</name>
    <dbReference type="NCBI Taxonomy" id="61435"/>
    <lineage>
        <taxon>Bacteria</taxon>
        <taxon>Bacillati</taxon>
        <taxon>Chloroflexota</taxon>
        <taxon>Dehalococcoidia</taxon>
        <taxon>Dehalococcoidales</taxon>
        <taxon>Dehalococcoidaceae</taxon>
        <taxon>Dehalococcoides</taxon>
    </lineage>
</organism>
<gene>
    <name evidence="1" type="ORF">CVH13_01448</name>
</gene>
<name>A0A2J1DU18_9CHLR</name>
<evidence type="ECO:0000313" key="2">
    <source>
        <dbReference type="Proteomes" id="UP000233649"/>
    </source>
</evidence>
<evidence type="ECO:0000313" key="1">
    <source>
        <dbReference type="EMBL" id="PKH45620.1"/>
    </source>
</evidence>
<dbReference type="AlphaFoldDB" id="A0A2J1DU18"/>
<dbReference type="EMBL" id="PHFD01000312">
    <property type="protein sequence ID" value="PKH45620.1"/>
    <property type="molecule type" value="Genomic_DNA"/>
</dbReference>
<reference evidence="1 2" key="1">
    <citation type="journal article" date="2017" name="FEMS Microbiol. Ecol.">
        <title>Reconstructed genomes of novel Dehalococcoides mccartyi strains from 1,2,3,4-tetrachlorodibenzo-p-dioxin-dechlorinating enrichment cultures reveal divergent reductive dehalogenase gene profiles.</title>
        <authorList>
            <person name="Dam H.T."/>
            <person name="Vollmers J."/>
            <person name="Kaster A.K."/>
            <person name="Haggblom M.M."/>
        </authorList>
    </citation>
    <scope>NUCLEOTIDE SEQUENCE [LARGE SCALE GENOMIC DNA]</scope>
    <source>
        <strain evidence="1 2">H1-3-2.001</strain>
    </source>
</reference>
<dbReference type="Proteomes" id="UP000233649">
    <property type="component" value="Unassembled WGS sequence"/>
</dbReference>